<reference evidence="1" key="1">
    <citation type="journal article" date="2020" name="G3 (Bethesda)">
        <title>High-Quality Assemblies for Three Invasive Social Wasps from the &lt;i&gt;Vespula&lt;/i&gt; Genus.</title>
        <authorList>
            <person name="Harrop T.W.R."/>
            <person name="Guhlin J."/>
            <person name="McLaughlin G.M."/>
            <person name="Permina E."/>
            <person name="Stockwell P."/>
            <person name="Gilligan J."/>
            <person name="Le Lec M.F."/>
            <person name="Gruber M.A.M."/>
            <person name="Quinn O."/>
            <person name="Lovegrove M."/>
            <person name="Duncan E.J."/>
            <person name="Remnant E.J."/>
            <person name="Van Eeckhoven J."/>
            <person name="Graham B."/>
            <person name="Knapp R.A."/>
            <person name="Langford K.W."/>
            <person name="Kronenberg Z."/>
            <person name="Press M.O."/>
            <person name="Eacker S.M."/>
            <person name="Wilson-Rankin E.E."/>
            <person name="Purcell J."/>
            <person name="Lester P.J."/>
            <person name="Dearden P.K."/>
        </authorList>
    </citation>
    <scope>NUCLEOTIDE SEQUENCE</scope>
    <source>
        <strain evidence="1">Volc-1</strain>
    </source>
</reference>
<dbReference type="AlphaFoldDB" id="A0A834JPD9"/>
<name>A0A834JPD9_VESPE</name>
<protein>
    <submittedName>
        <fullName evidence="1">Uncharacterized protein</fullName>
    </submittedName>
</protein>
<evidence type="ECO:0000313" key="1">
    <source>
        <dbReference type="EMBL" id="KAF7390464.1"/>
    </source>
</evidence>
<accession>A0A834JPD9</accession>
<proteinExistence type="predicted"/>
<gene>
    <name evidence="1" type="ORF">H0235_017626</name>
</gene>
<sequence>MRQRRCNPNARWAKRYLRSTFTIKLESQDRRGVLFVQHRRSLMKQEEKEERKEEIIKEKKKEISRWWQV</sequence>
<organism evidence="1 2">
    <name type="scientific">Vespula pensylvanica</name>
    <name type="common">Western yellow jacket</name>
    <name type="synonym">Wasp</name>
    <dbReference type="NCBI Taxonomy" id="30213"/>
    <lineage>
        <taxon>Eukaryota</taxon>
        <taxon>Metazoa</taxon>
        <taxon>Ecdysozoa</taxon>
        <taxon>Arthropoda</taxon>
        <taxon>Hexapoda</taxon>
        <taxon>Insecta</taxon>
        <taxon>Pterygota</taxon>
        <taxon>Neoptera</taxon>
        <taxon>Endopterygota</taxon>
        <taxon>Hymenoptera</taxon>
        <taxon>Apocrita</taxon>
        <taxon>Aculeata</taxon>
        <taxon>Vespoidea</taxon>
        <taxon>Vespidae</taxon>
        <taxon>Vespinae</taxon>
        <taxon>Vespula</taxon>
    </lineage>
</organism>
<dbReference type="EMBL" id="JACSDY010000023">
    <property type="protein sequence ID" value="KAF7390464.1"/>
    <property type="molecule type" value="Genomic_DNA"/>
</dbReference>
<comment type="caution">
    <text evidence="1">The sequence shown here is derived from an EMBL/GenBank/DDBJ whole genome shotgun (WGS) entry which is preliminary data.</text>
</comment>
<evidence type="ECO:0000313" key="2">
    <source>
        <dbReference type="Proteomes" id="UP000600918"/>
    </source>
</evidence>
<dbReference type="Proteomes" id="UP000600918">
    <property type="component" value="Unassembled WGS sequence"/>
</dbReference>
<keyword evidence="2" id="KW-1185">Reference proteome</keyword>